<keyword evidence="2" id="KW-1185">Reference proteome</keyword>
<dbReference type="PANTHER" id="PTHR45913">
    <property type="entry name" value="EPM2A-INTERACTING PROTEIN 1"/>
    <property type="match status" value="1"/>
</dbReference>
<evidence type="ECO:0000313" key="1">
    <source>
        <dbReference type="EMBL" id="QQP40157.1"/>
    </source>
</evidence>
<dbReference type="AlphaFoldDB" id="A0A7T8GYG5"/>
<evidence type="ECO:0000313" key="2">
    <source>
        <dbReference type="Proteomes" id="UP000595437"/>
    </source>
</evidence>
<protein>
    <submittedName>
        <fullName evidence="1">Uncharacterized protein</fullName>
    </submittedName>
</protein>
<dbReference type="Proteomes" id="UP000595437">
    <property type="component" value="Chromosome 9"/>
</dbReference>
<accession>A0A7T8GYG5</accession>
<name>A0A7T8GYG5_CALRO</name>
<gene>
    <name evidence="1" type="ORF">FKW44_014112</name>
</gene>
<dbReference type="OrthoDB" id="6362920at2759"/>
<sequence>MAKLTIFIRGVDAALNVTEEFVSVVTMTDTTTANDVFVSLVGALENLEVDWSRAVSVAKDGAPSTVGRKAGVV</sequence>
<dbReference type="EMBL" id="CP045898">
    <property type="protein sequence ID" value="QQP40157.1"/>
    <property type="molecule type" value="Genomic_DNA"/>
</dbReference>
<organism evidence="1 2">
    <name type="scientific">Caligus rogercresseyi</name>
    <name type="common">Sea louse</name>
    <dbReference type="NCBI Taxonomy" id="217165"/>
    <lineage>
        <taxon>Eukaryota</taxon>
        <taxon>Metazoa</taxon>
        <taxon>Ecdysozoa</taxon>
        <taxon>Arthropoda</taxon>
        <taxon>Crustacea</taxon>
        <taxon>Multicrustacea</taxon>
        <taxon>Hexanauplia</taxon>
        <taxon>Copepoda</taxon>
        <taxon>Siphonostomatoida</taxon>
        <taxon>Caligidae</taxon>
        <taxon>Caligus</taxon>
    </lineage>
</organism>
<proteinExistence type="predicted"/>
<dbReference type="PANTHER" id="PTHR45913:SF5">
    <property type="entry name" value="GENERAL TRANSCRIPTION FACTOR II-I REPEAT DOMAIN-CONTAINING PROTEIN 2A-LIKE PROTEIN"/>
    <property type="match status" value="1"/>
</dbReference>
<reference evidence="2" key="1">
    <citation type="submission" date="2021-01" db="EMBL/GenBank/DDBJ databases">
        <title>Caligus Genome Assembly.</title>
        <authorList>
            <person name="Gallardo-Escarate C."/>
        </authorList>
    </citation>
    <scope>NUCLEOTIDE SEQUENCE [LARGE SCALE GENOMIC DNA]</scope>
</reference>